<evidence type="ECO:0000259" key="6">
    <source>
        <dbReference type="PROSITE" id="PS50262"/>
    </source>
</evidence>
<evidence type="ECO:0000256" key="3">
    <source>
        <dbReference type="ARBA" id="ARBA00022989"/>
    </source>
</evidence>
<feature type="transmembrane region" description="Helical" evidence="5">
    <location>
        <begin position="64"/>
        <end position="86"/>
    </location>
</feature>
<dbReference type="InterPro" id="IPR052954">
    <property type="entry name" value="GPCR-Ligand_Int"/>
</dbReference>
<evidence type="ECO:0000313" key="10">
    <source>
        <dbReference type="Proteomes" id="UP000663870"/>
    </source>
</evidence>
<evidence type="ECO:0000313" key="9">
    <source>
        <dbReference type="Proteomes" id="UP000663854"/>
    </source>
</evidence>
<sequence length="408" mass="47495">MANTTLSFTEIADDNWCIPLTGSVYLYGHLIPAIALFIFGLTFNPIALYYFATSLNFHRSTYSYYFSAIAVIDLVRLTVWGLFFLLDFKIFKLNFHSFECPTQIFTESMTSSISAWLTVFLTVERCLVIYRPLLTITKTRRKRTLVVILSVIFVSCAANSFVLQPGFNLKRVYRELSHTIVCHYEQSSMLNETDDKQYSFFTANIKRTYLLIIVIFRVVIPFVLLLTANIILFVSVRRTRGQSLKLTSTLLTRHGQPRQVTPMIFFSSCILLLTVSPRYLLQFYLNFYQQPPNCFLTHFAPHLLKTLELSNYAFNVFVSIVSGKHGRHELFNMLLCRPIPNQKLRMNNGAKLNPVSTHQSASSSKSLYQQRYNYRSDEINNPTKKVLFLTRNHKNRKNYPINNHYRYQ</sequence>
<proteinExistence type="predicted"/>
<dbReference type="SUPFAM" id="SSF81321">
    <property type="entry name" value="Family A G protein-coupled receptor-like"/>
    <property type="match status" value="1"/>
</dbReference>
<dbReference type="GO" id="GO:0004930">
    <property type="term" value="F:G protein-coupled receptor activity"/>
    <property type="evidence" value="ECO:0007669"/>
    <property type="project" value="InterPro"/>
</dbReference>
<organism evidence="7 9">
    <name type="scientific">Rotaria sordida</name>
    <dbReference type="NCBI Taxonomy" id="392033"/>
    <lineage>
        <taxon>Eukaryota</taxon>
        <taxon>Metazoa</taxon>
        <taxon>Spiralia</taxon>
        <taxon>Gnathifera</taxon>
        <taxon>Rotifera</taxon>
        <taxon>Eurotatoria</taxon>
        <taxon>Bdelloidea</taxon>
        <taxon>Philodinida</taxon>
        <taxon>Philodinidae</taxon>
        <taxon>Rotaria</taxon>
    </lineage>
</organism>
<dbReference type="EMBL" id="CAJNOH010000231">
    <property type="protein sequence ID" value="CAF0957549.1"/>
    <property type="molecule type" value="Genomic_DNA"/>
</dbReference>
<reference evidence="7" key="1">
    <citation type="submission" date="2021-02" db="EMBL/GenBank/DDBJ databases">
        <authorList>
            <person name="Nowell W R."/>
        </authorList>
    </citation>
    <scope>NUCLEOTIDE SEQUENCE</scope>
</reference>
<comment type="subcellular location">
    <subcellularLocation>
        <location evidence="1">Membrane</location>
    </subcellularLocation>
</comment>
<dbReference type="Proteomes" id="UP000663854">
    <property type="component" value="Unassembled WGS sequence"/>
</dbReference>
<gene>
    <name evidence="8" type="ORF">JXQ802_LOCUS16155</name>
    <name evidence="7" type="ORF">PYM288_LOCUS12452</name>
</gene>
<evidence type="ECO:0000256" key="1">
    <source>
        <dbReference type="ARBA" id="ARBA00004370"/>
    </source>
</evidence>
<dbReference type="Proteomes" id="UP000663870">
    <property type="component" value="Unassembled WGS sequence"/>
</dbReference>
<dbReference type="GO" id="GO:0016020">
    <property type="term" value="C:membrane"/>
    <property type="evidence" value="ECO:0007669"/>
    <property type="project" value="UniProtKB-SubCell"/>
</dbReference>
<keyword evidence="10" id="KW-1185">Reference proteome</keyword>
<dbReference type="AlphaFoldDB" id="A0A814DUS2"/>
<evidence type="ECO:0000313" key="7">
    <source>
        <dbReference type="EMBL" id="CAF0957549.1"/>
    </source>
</evidence>
<dbReference type="EMBL" id="CAJNOL010000387">
    <property type="protein sequence ID" value="CAF1041050.1"/>
    <property type="molecule type" value="Genomic_DNA"/>
</dbReference>
<feature type="domain" description="G-protein coupled receptors family 1 profile" evidence="6">
    <location>
        <begin position="43"/>
        <end position="319"/>
    </location>
</feature>
<dbReference type="InterPro" id="IPR017452">
    <property type="entry name" value="GPCR_Rhodpsn_7TM"/>
</dbReference>
<dbReference type="Pfam" id="PF00001">
    <property type="entry name" value="7tm_1"/>
    <property type="match status" value="1"/>
</dbReference>
<dbReference type="PROSITE" id="PS50262">
    <property type="entry name" value="G_PROTEIN_RECEP_F1_2"/>
    <property type="match status" value="1"/>
</dbReference>
<feature type="transmembrane region" description="Helical" evidence="5">
    <location>
        <begin position="263"/>
        <end position="285"/>
    </location>
</feature>
<protein>
    <recommendedName>
        <fullName evidence="6">G-protein coupled receptors family 1 profile domain-containing protein</fullName>
    </recommendedName>
</protein>
<feature type="transmembrane region" description="Helical" evidence="5">
    <location>
        <begin position="145"/>
        <end position="163"/>
    </location>
</feature>
<keyword evidence="4 5" id="KW-0472">Membrane</keyword>
<dbReference type="InterPro" id="IPR000276">
    <property type="entry name" value="GPCR_Rhodpsn"/>
</dbReference>
<dbReference type="Gene3D" id="1.20.1070.10">
    <property type="entry name" value="Rhodopsin 7-helix transmembrane proteins"/>
    <property type="match status" value="1"/>
</dbReference>
<evidence type="ECO:0000256" key="5">
    <source>
        <dbReference type="SAM" id="Phobius"/>
    </source>
</evidence>
<feature type="transmembrane region" description="Helical" evidence="5">
    <location>
        <begin position="209"/>
        <end position="236"/>
    </location>
</feature>
<dbReference type="PANTHER" id="PTHR46641">
    <property type="entry name" value="FMRFAMIDE RECEPTOR-RELATED"/>
    <property type="match status" value="1"/>
</dbReference>
<feature type="transmembrane region" description="Helical" evidence="5">
    <location>
        <begin position="30"/>
        <end position="52"/>
    </location>
</feature>
<keyword evidence="2 5" id="KW-0812">Transmembrane</keyword>
<evidence type="ECO:0000256" key="2">
    <source>
        <dbReference type="ARBA" id="ARBA00022692"/>
    </source>
</evidence>
<accession>A0A814DUS2</accession>
<evidence type="ECO:0000313" key="8">
    <source>
        <dbReference type="EMBL" id="CAF1041050.1"/>
    </source>
</evidence>
<evidence type="ECO:0000256" key="4">
    <source>
        <dbReference type="ARBA" id="ARBA00023136"/>
    </source>
</evidence>
<keyword evidence="3 5" id="KW-1133">Transmembrane helix</keyword>
<comment type="caution">
    <text evidence="7">The sequence shown here is derived from an EMBL/GenBank/DDBJ whole genome shotgun (WGS) entry which is preliminary data.</text>
</comment>
<name>A0A814DUS2_9BILA</name>